<dbReference type="Proteomes" id="UP000539111">
    <property type="component" value="Unassembled WGS sequence"/>
</dbReference>
<dbReference type="RefSeq" id="WP_179425445.1">
    <property type="nucleotide sequence ID" value="NZ_JACBZP010000001.1"/>
</dbReference>
<comment type="caution">
    <text evidence="2">The sequence shown here is derived from an EMBL/GenBank/DDBJ whole genome shotgun (WGS) entry which is preliminary data.</text>
</comment>
<keyword evidence="1" id="KW-0472">Membrane</keyword>
<keyword evidence="3" id="KW-1185">Reference proteome</keyword>
<evidence type="ECO:0000256" key="1">
    <source>
        <dbReference type="SAM" id="Phobius"/>
    </source>
</evidence>
<dbReference type="InterPro" id="IPR008407">
    <property type="entry name" value="Brnchd-chn_aa_trnsp_AzlD"/>
</dbReference>
<dbReference type="Pfam" id="PF05437">
    <property type="entry name" value="AzlD"/>
    <property type="match status" value="1"/>
</dbReference>
<gene>
    <name evidence="2" type="ORF">BJY26_000549</name>
</gene>
<organism evidence="2 3">
    <name type="scientific">Spelaeicoccus albus</name>
    <dbReference type="NCBI Taxonomy" id="1280376"/>
    <lineage>
        <taxon>Bacteria</taxon>
        <taxon>Bacillati</taxon>
        <taxon>Actinomycetota</taxon>
        <taxon>Actinomycetes</taxon>
        <taxon>Micrococcales</taxon>
        <taxon>Brevibacteriaceae</taxon>
        <taxon>Spelaeicoccus</taxon>
    </lineage>
</organism>
<name>A0A7Z0A9V6_9MICO</name>
<dbReference type="EMBL" id="JACBZP010000001">
    <property type="protein sequence ID" value="NYI66243.1"/>
    <property type="molecule type" value="Genomic_DNA"/>
</dbReference>
<evidence type="ECO:0000313" key="3">
    <source>
        <dbReference type="Proteomes" id="UP000539111"/>
    </source>
</evidence>
<proteinExistence type="predicted"/>
<accession>A0A7Z0A9V6</accession>
<evidence type="ECO:0000313" key="2">
    <source>
        <dbReference type="EMBL" id="NYI66243.1"/>
    </source>
</evidence>
<sequence>MSTLTQLLIAIGGLAIGTFAFRVAGPLLGKNAKSPDGEGEPCAGAEGERRGLPPWLEALMSRGAVVLLIAVVASTALTEEQGFAGIARPAGVLVGGVLAWLKVPFIVVILAAAAVAAGLRLMGVA</sequence>
<feature type="transmembrane region" description="Helical" evidence="1">
    <location>
        <begin position="6"/>
        <end position="24"/>
    </location>
</feature>
<keyword evidence="1" id="KW-0812">Transmembrane</keyword>
<reference evidence="2 3" key="1">
    <citation type="submission" date="2020-07" db="EMBL/GenBank/DDBJ databases">
        <title>Sequencing the genomes of 1000 actinobacteria strains.</title>
        <authorList>
            <person name="Klenk H.-P."/>
        </authorList>
    </citation>
    <scope>NUCLEOTIDE SEQUENCE [LARGE SCALE GENOMIC DNA]</scope>
    <source>
        <strain evidence="2 3">DSM 26341</strain>
    </source>
</reference>
<keyword evidence="1" id="KW-1133">Transmembrane helix</keyword>
<protein>
    <submittedName>
        <fullName evidence="2">Branched-subunit amino acid transport protein</fullName>
    </submittedName>
</protein>
<dbReference type="AlphaFoldDB" id="A0A7Z0A9V6"/>
<feature type="transmembrane region" description="Helical" evidence="1">
    <location>
        <begin position="97"/>
        <end position="119"/>
    </location>
</feature>
<feature type="transmembrane region" description="Helical" evidence="1">
    <location>
        <begin position="59"/>
        <end position="77"/>
    </location>
</feature>